<comment type="caution">
    <text evidence="2">The sequence shown here is derived from an EMBL/GenBank/DDBJ whole genome shotgun (WGS) entry which is preliminary data.</text>
</comment>
<feature type="compositionally biased region" description="Polar residues" evidence="1">
    <location>
        <begin position="186"/>
        <end position="203"/>
    </location>
</feature>
<reference evidence="2" key="1">
    <citation type="journal article" date="2022" name="bioRxiv">
        <title>Sequencing and chromosome-scale assembly of the giantPleurodeles waltlgenome.</title>
        <authorList>
            <person name="Brown T."/>
            <person name="Elewa A."/>
            <person name="Iarovenko S."/>
            <person name="Subramanian E."/>
            <person name="Araus A.J."/>
            <person name="Petzold A."/>
            <person name="Susuki M."/>
            <person name="Suzuki K.-i.T."/>
            <person name="Hayashi T."/>
            <person name="Toyoda A."/>
            <person name="Oliveira C."/>
            <person name="Osipova E."/>
            <person name="Leigh N.D."/>
            <person name="Simon A."/>
            <person name="Yun M.H."/>
        </authorList>
    </citation>
    <scope>NUCLEOTIDE SEQUENCE</scope>
    <source>
        <strain evidence="2">20211129_DDA</strain>
        <tissue evidence="2">Liver</tissue>
    </source>
</reference>
<keyword evidence="3" id="KW-1185">Reference proteome</keyword>
<organism evidence="2 3">
    <name type="scientific">Pleurodeles waltl</name>
    <name type="common">Iberian ribbed newt</name>
    <dbReference type="NCBI Taxonomy" id="8319"/>
    <lineage>
        <taxon>Eukaryota</taxon>
        <taxon>Metazoa</taxon>
        <taxon>Chordata</taxon>
        <taxon>Craniata</taxon>
        <taxon>Vertebrata</taxon>
        <taxon>Euteleostomi</taxon>
        <taxon>Amphibia</taxon>
        <taxon>Batrachia</taxon>
        <taxon>Caudata</taxon>
        <taxon>Salamandroidea</taxon>
        <taxon>Salamandridae</taxon>
        <taxon>Pleurodelinae</taxon>
        <taxon>Pleurodeles</taxon>
    </lineage>
</organism>
<dbReference type="AlphaFoldDB" id="A0AAV7U2A0"/>
<evidence type="ECO:0000313" key="3">
    <source>
        <dbReference type="Proteomes" id="UP001066276"/>
    </source>
</evidence>
<accession>A0AAV7U2A0</accession>
<sequence>MACDADCSRRLDFGPYRRLLTERRAVGPQRGGPDRTNYPEGIIYFVGDISSVCPLQRQQQLARCNARRPFDVLTTSCSLCPLYTGAGGESMRSCGTTPPTAGSFQCHSEPTLAGERRHCYPPDTVGPSVFASKRPRPSTLIEGPEAVASPHLDTVIAIRLPDAFKDTYKDAPKRYQERIRIQTSHSSSAVKNYTRVTRTSRTMQCPRKGPKTLPS</sequence>
<evidence type="ECO:0000256" key="1">
    <source>
        <dbReference type="SAM" id="MobiDB-lite"/>
    </source>
</evidence>
<dbReference type="EMBL" id="JANPWB010000006">
    <property type="protein sequence ID" value="KAJ1183169.1"/>
    <property type="molecule type" value="Genomic_DNA"/>
</dbReference>
<name>A0AAV7U2A0_PLEWA</name>
<gene>
    <name evidence="2" type="ORF">NDU88_008338</name>
</gene>
<dbReference type="Proteomes" id="UP001066276">
    <property type="component" value="Chromosome 3_2"/>
</dbReference>
<evidence type="ECO:0000313" key="2">
    <source>
        <dbReference type="EMBL" id="KAJ1183169.1"/>
    </source>
</evidence>
<protein>
    <submittedName>
        <fullName evidence="2">Uncharacterized protein</fullName>
    </submittedName>
</protein>
<proteinExistence type="predicted"/>
<feature type="region of interest" description="Disordered" evidence="1">
    <location>
        <begin position="186"/>
        <end position="215"/>
    </location>
</feature>